<comment type="similarity">
    <text evidence="1">Belongs to the sulfotransferase 1 family.</text>
</comment>
<dbReference type="PANTHER" id="PTHR11783">
    <property type="entry name" value="SULFOTRANSFERASE SULT"/>
    <property type="match status" value="1"/>
</dbReference>
<keyword evidence="5" id="KW-1185">Reference proteome</keyword>
<evidence type="ECO:0000256" key="2">
    <source>
        <dbReference type="ARBA" id="ARBA00022679"/>
    </source>
</evidence>
<dbReference type="EMBL" id="UYJE01005437">
    <property type="protein sequence ID" value="VDI37361.1"/>
    <property type="molecule type" value="Genomic_DNA"/>
</dbReference>
<name>A0A8B6EN11_MYTGA</name>
<sequence>MLKTFVANGELPGSITVKEYDGRYFPASIPDIASQWKLMQSFEADSNDVIICSYPKSGFHWIWEVVTMLFNNTSNISKELPAKYILEFGAVSKVQQSPPPRVLGSHLYYEELPVSIRQKKCRLINVIRDPRAVAVSSFHFFTKIKEAKLKGTWSGYLNLFLDGKVMFNDWFHHAQLWESVRQSNSDNPIHVLYYEDAKKNPFYEFKRLARFLQLDVKESTIMAIAEKTKFSEMKAPKEAAIGHNFGNAFAGNKYPLYRKGQEDDWKSYFTLQQNAEFEQIYKERMQYNKVQLKSIVNPGNNDTGCVEDTRYGSKL</sequence>
<comment type="caution">
    <text evidence="4">The sequence shown here is derived from an EMBL/GenBank/DDBJ whole genome shotgun (WGS) entry which is preliminary data.</text>
</comment>
<dbReference type="InterPro" id="IPR000863">
    <property type="entry name" value="Sulfotransferase_dom"/>
</dbReference>
<reference evidence="4" key="1">
    <citation type="submission" date="2018-11" db="EMBL/GenBank/DDBJ databases">
        <authorList>
            <person name="Alioto T."/>
            <person name="Alioto T."/>
        </authorList>
    </citation>
    <scope>NUCLEOTIDE SEQUENCE</scope>
</reference>
<dbReference type="InterPro" id="IPR027417">
    <property type="entry name" value="P-loop_NTPase"/>
</dbReference>
<evidence type="ECO:0000313" key="5">
    <source>
        <dbReference type="Proteomes" id="UP000596742"/>
    </source>
</evidence>
<dbReference type="SUPFAM" id="SSF52540">
    <property type="entry name" value="P-loop containing nucleoside triphosphate hydrolases"/>
    <property type="match status" value="1"/>
</dbReference>
<dbReference type="AlphaFoldDB" id="A0A8B6EN11"/>
<dbReference type="Pfam" id="PF00685">
    <property type="entry name" value="Sulfotransfer_1"/>
    <property type="match status" value="1"/>
</dbReference>
<organism evidence="4 5">
    <name type="scientific">Mytilus galloprovincialis</name>
    <name type="common">Mediterranean mussel</name>
    <dbReference type="NCBI Taxonomy" id="29158"/>
    <lineage>
        <taxon>Eukaryota</taxon>
        <taxon>Metazoa</taxon>
        <taxon>Spiralia</taxon>
        <taxon>Lophotrochozoa</taxon>
        <taxon>Mollusca</taxon>
        <taxon>Bivalvia</taxon>
        <taxon>Autobranchia</taxon>
        <taxon>Pteriomorphia</taxon>
        <taxon>Mytilida</taxon>
        <taxon>Mytiloidea</taxon>
        <taxon>Mytilidae</taxon>
        <taxon>Mytilinae</taxon>
        <taxon>Mytilus</taxon>
    </lineage>
</organism>
<gene>
    <name evidence="4" type="ORF">MGAL_10B004121</name>
</gene>
<evidence type="ECO:0000259" key="3">
    <source>
        <dbReference type="Pfam" id="PF00685"/>
    </source>
</evidence>
<keyword evidence="2" id="KW-0808">Transferase</keyword>
<dbReference type="Proteomes" id="UP000596742">
    <property type="component" value="Unassembled WGS sequence"/>
</dbReference>
<dbReference type="OrthoDB" id="205623at2759"/>
<evidence type="ECO:0000256" key="1">
    <source>
        <dbReference type="ARBA" id="ARBA00005771"/>
    </source>
</evidence>
<evidence type="ECO:0000313" key="4">
    <source>
        <dbReference type="EMBL" id="VDI37361.1"/>
    </source>
</evidence>
<dbReference type="Gene3D" id="3.40.50.300">
    <property type="entry name" value="P-loop containing nucleotide triphosphate hydrolases"/>
    <property type="match status" value="1"/>
</dbReference>
<protein>
    <recommendedName>
        <fullName evidence="3">Sulfotransferase domain-containing protein</fullName>
    </recommendedName>
</protein>
<proteinExistence type="inferred from homology"/>
<accession>A0A8B6EN11</accession>
<dbReference type="GO" id="GO:0008146">
    <property type="term" value="F:sulfotransferase activity"/>
    <property type="evidence" value="ECO:0007669"/>
    <property type="project" value="InterPro"/>
</dbReference>
<feature type="domain" description="Sulfotransferase" evidence="3">
    <location>
        <begin position="47"/>
        <end position="286"/>
    </location>
</feature>